<sequence length="92" mass="10510">MCKFIRSCFLVLLCTLTLGYTSEVNARTTVQRESEVRVRIINPQDSKLVNNENNLLPKTGSIANNKFFFSGVLLLLSGAYLIKTRKRKKEQE</sequence>
<dbReference type="PROSITE" id="PS50847">
    <property type="entry name" value="GRAM_POS_ANCHORING"/>
    <property type="match status" value="1"/>
</dbReference>
<keyword evidence="3" id="KW-0732">Signal</keyword>
<evidence type="ECO:0000313" key="6">
    <source>
        <dbReference type="Proteomes" id="UP000078516"/>
    </source>
</evidence>
<dbReference type="Pfam" id="PF00746">
    <property type="entry name" value="Gram_pos_anchor"/>
    <property type="match status" value="1"/>
</dbReference>
<dbReference type="GeneID" id="300401210"/>
<organism evidence="5 6">
    <name type="scientific">Enterococcus thailandicus</name>
    <dbReference type="NCBI Taxonomy" id="417368"/>
    <lineage>
        <taxon>Bacteria</taxon>
        <taxon>Bacillati</taxon>
        <taxon>Bacillota</taxon>
        <taxon>Bacilli</taxon>
        <taxon>Lactobacillales</taxon>
        <taxon>Enterococcaceae</taxon>
        <taxon>Enterococcus</taxon>
    </lineage>
</organism>
<dbReference type="InterPro" id="IPR019931">
    <property type="entry name" value="LPXTG_anchor"/>
</dbReference>
<proteinExistence type="predicted"/>
<evidence type="ECO:0000256" key="3">
    <source>
        <dbReference type="ARBA" id="ARBA00022729"/>
    </source>
</evidence>
<dbReference type="NCBIfam" id="TIGR01167">
    <property type="entry name" value="LPXTG_anchor"/>
    <property type="match status" value="1"/>
</dbReference>
<keyword evidence="4" id="KW-0572">Peptidoglycan-anchor</keyword>
<dbReference type="EMBL" id="LWMN01000011">
    <property type="protein sequence ID" value="OAQ56001.1"/>
    <property type="molecule type" value="Genomic_DNA"/>
</dbReference>
<evidence type="ECO:0000256" key="2">
    <source>
        <dbReference type="ARBA" id="ARBA00022525"/>
    </source>
</evidence>
<accession>A0A179ERY0</accession>
<keyword evidence="6" id="KW-1185">Reference proteome</keyword>
<keyword evidence="1" id="KW-0134">Cell wall</keyword>
<dbReference type="RefSeq" id="WP_067482643.1">
    <property type="nucleotide sequence ID" value="NZ_BSWU01000014.1"/>
</dbReference>
<gene>
    <name evidence="5" type="ORF">A6E74_04585</name>
</gene>
<dbReference type="AlphaFoldDB" id="A0A179ERY0"/>
<evidence type="ECO:0000256" key="4">
    <source>
        <dbReference type="ARBA" id="ARBA00023088"/>
    </source>
</evidence>
<reference evidence="5 6" key="1">
    <citation type="submission" date="2016-04" db="EMBL/GenBank/DDBJ databases">
        <title>Draft genome of an Enterococcus thailandicus strain isolated from bovine feces.</title>
        <authorList>
            <person name="Beukers A.G."/>
            <person name="Zaheer R."/>
            <person name="Goji N."/>
            <person name="Cook S.R."/>
            <person name="Amoako K."/>
            <person name="Chaves A.V."/>
            <person name="Ward M.P."/>
            <person name="Mcallister T.A."/>
        </authorList>
    </citation>
    <scope>NUCLEOTIDE SEQUENCE [LARGE SCALE GENOMIC DNA]</scope>
    <source>
        <strain evidence="5 6">F0711D 46</strain>
    </source>
</reference>
<name>A0A179ERY0_ENTTH</name>
<comment type="caution">
    <text evidence="5">The sequence shown here is derived from an EMBL/GenBank/DDBJ whole genome shotgun (WGS) entry which is preliminary data.</text>
</comment>
<evidence type="ECO:0000256" key="1">
    <source>
        <dbReference type="ARBA" id="ARBA00022512"/>
    </source>
</evidence>
<dbReference type="Proteomes" id="UP000078516">
    <property type="component" value="Unassembled WGS sequence"/>
</dbReference>
<keyword evidence="2" id="KW-0964">Secreted</keyword>
<evidence type="ECO:0000313" key="5">
    <source>
        <dbReference type="EMBL" id="OAQ56001.1"/>
    </source>
</evidence>
<protein>
    <submittedName>
        <fullName evidence="5">Uncharacterized protein</fullName>
    </submittedName>
</protein>
<dbReference type="KEGG" id="eth:CK496_10005"/>